<evidence type="ECO:0000256" key="1">
    <source>
        <dbReference type="SAM" id="MobiDB-lite"/>
    </source>
</evidence>
<feature type="compositionally biased region" description="Low complexity" evidence="1">
    <location>
        <begin position="208"/>
        <end position="217"/>
    </location>
</feature>
<feature type="compositionally biased region" description="Polar residues" evidence="1">
    <location>
        <begin position="173"/>
        <end position="194"/>
    </location>
</feature>
<dbReference type="EMBL" id="AQGS01000604">
    <property type="protein sequence ID" value="EPS37767.1"/>
    <property type="molecule type" value="Genomic_DNA"/>
</dbReference>
<reference evidence="2 3" key="1">
    <citation type="journal article" date="2013" name="PLoS Genet.">
        <title>Genomic mechanisms accounting for the adaptation to parasitism in nematode-trapping fungi.</title>
        <authorList>
            <person name="Meerupati T."/>
            <person name="Andersson K.M."/>
            <person name="Friman E."/>
            <person name="Kumar D."/>
            <person name="Tunlid A."/>
            <person name="Ahren D."/>
        </authorList>
    </citation>
    <scope>NUCLEOTIDE SEQUENCE [LARGE SCALE GENOMIC DNA]</scope>
    <source>
        <strain evidence="2 3">CBS 200.50</strain>
    </source>
</reference>
<gene>
    <name evidence="2" type="ORF">H072_8525</name>
</gene>
<dbReference type="OrthoDB" id="5417660at2759"/>
<dbReference type="Proteomes" id="UP000015100">
    <property type="component" value="Unassembled WGS sequence"/>
</dbReference>
<keyword evidence="3" id="KW-1185">Reference proteome</keyword>
<evidence type="ECO:0000313" key="3">
    <source>
        <dbReference type="Proteomes" id="UP000015100"/>
    </source>
</evidence>
<organism evidence="2 3">
    <name type="scientific">Dactylellina haptotyla (strain CBS 200.50)</name>
    <name type="common">Nematode-trapping fungus</name>
    <name type="synonym">Monacrosporium haptotylum</name>
    <dbReference type="NCBI Taxonomy" id="1284197"/>
    <lineage>
        <taxon>Eukaryota</taxon>
        <taxon>Fungi</taxon>
        <taxon>Dikarya</taxon>
        <taxon>Ascomycota</taxon>
        <taxon>Pezizomycotina</taxon>
        <taxon>Orbiliomycetes</taxon>
        <taxon>Orbiliales</taxon>
        <taxon>Orbiliaceae</taxon>
        <taxon>Dactylellina</taxon>
    </lineage>
</organism>
<accession>S8BR82</accession>
<dbReference type="HOGENOM" id="CLU_045557_0_0_1"/>
<feature type="region of interest" description="Disordered" evidence="1">
    <location>
        <begin position="160"/>
        <end position="257"/>
    </location>
</feature>
<protein>
    <submittedName>
        <fullName evidence="2">Uncharacterized protein</fullName>
    </submittedName>
</protein>
<proteinExistence type="predicted"/>
<evidence type="ECO:0000313" key="2">
    <source>
        <dbReference type="EMBL" id="EPS37767.1"/>
    </source>
</evidence>
<dbReference type="STRING" id="1284197.S8BR82"/>
<comment type="caution">
    <text evidence="2">The sequence shown here is derived from an EMBL/GenBank/DDBJ whole genome shotgun (WGS) entry which is preliminary data.</text>
</comment>
<name>S8BR82_DACHA</name>
<dbReference type="AlphaFoldDB" id="S8BR82"/>
<reference evidence="3" key="2">
    <citation type="submission" date="2013-04" db="EMBL/GenBank/DDBJ databases">
        <title>Genomic mechanisms accounting for the adaptation to parasitism in nematode-trapping fungi.</title>
        <authorList>
            <person name="Ahren D.G."/>
        </authorList>
    </citation>
    <scope>NUCLEOTIDE SEQUENCE [LARGE SCALE GENOMIC DNA]</scope>
    <source>
        <strain evidence="3">CBS 200.50</strain>
    </source>
</reference>
<sequence length="342" mass="40039">MYEKEVSLEEINQFTISRHEELGDTSDYESGSNDDECPYLCEADYDLTDEPHLKYQEKQKHSITQTLGYVRRREVSPLPPLQLEGSILIDENNISIIDDKIYFNATTQMQKEEPYTLSEITNSPAEVIIPNNNKHSQNLETATKILEEFERTIATFTQTTTETYEDAQGVPNEKTTTPSTPGSNKIHSRFTPNRNAPRRKSFSDFQMPKNPNKNPNNNKKEFHDPNNLPHEPPNRPRLTRHKEVKVPDPDKFNNSPRKLDQFTQQAATIFYFRYLQFRNDEDKIRFLLIFLTGVIFHTYNSYLMQYEENSNNEEWKANNDHVVQTLTNYSYFLKGLKQLCGY</sequence>